<feature type="compositionally biased region" description="Low complexity" evidence="1">
    <location>
        <begin position="162"/>
        <end position="196"/>
    </location>
</feature>
<feature type="compositionally biased region" description="Polar residues" evidence="1">
    <location>
        <begin position="218"/>
        <end position="233"/>
    </location>
</feature>
<dbReference type="InterPro" id="IPR029480">
    <property type="entry name" value="Transpos_assoc"/>
</dbReference>
<feature type="compositionally biased region" description="Low complexity" evidence="1">
    <location>
        <begin position="206"/>
        <end position="217"/>
    </location>
</feature>
<reference evidence="3 4" key="1">
    <citation type="submission" date="2013-09" db="EMBL/GenBank/DDBJ databases">
        <title>Corchorus capsularis genome sequencing.</title>
        <authorList>
            <person name="Alam M."/>
            <person name="Haque M.S."/>
            <person name="Islam M.S."/>
            <person name="Emdad E.M."/>
            <person name="Islam M.M."/>
            <person name="Ahmed B."/>
            <person name="Halim A."/>
            <person name="Hossen Q.M.M."/>
            <person name="Hossain M.Z."/>
            <person name="Ahmed R."/>
            <person name="Khan M.M."/>
            <person name="Islam R."/>
            <person name="Rashid M.M."/>
            <person name="Khan S.A."/>
            <person name="Rahman M.S."/>
            <person name="Alam M."/>
        </authorList>
    </citation>
    <scope>NUCLEOTIDE SEQUENCE [LARGE SCALE GENOMIC DNA]</scope>
    <source>
        <strain evidence="4">cv. CVL-1</strain>
        <tissue evidence="3">Whole seedling</tissue>
    </source>
</reference>
<evidence type="ECO:0000313" key="4">
    <source>
        <dbReference type="Proteomes" id="UP000188268"/>
    </source>
</evidence>
<feature type="domain" description="Transposase-associated" evidence="2">
    <location>
        <begin position="3"/>
        <end position="76"/>
    </location>
</feature>
<feature type="compositionally biased region" description="Polar residues" evidence="1">
    <location>
        <begin position="326"/>
        <end position="337"/>
    </location>
</feature>
<evidence type="ECO:0000259" key="2">
    <source>
        <dbReference type="Pfam" id="PF13963"/>
    </source>
</evidence>
<accession>A0A1R3GAG3</accession>
<proteinExistence type="predicted"/>
<evidence type="ECO:0000313" key="3">
    <source>
        <dbReference type="EMBL" id="OMO55082.1"/>
    </source>
</evidence>
<evidence type="ECO:0000256" key="1">
    <source>
        <dbReference type="SAM" id="MobiDB-lite"/>
    </source>
</evidence>
<dbReference type="EMBL" id="AWWV01014777">
    <property type="protein sequence ID" value="OMO55082.1"/>
    <property type="molecule type" value="Genomic_DNA"/>
</dbReference>
<comment type="caution">
    <text evidence="3">The sequence shown here is derived from an EMBL/GenBank/DDBJ whole genome shotgun (WGS) entry which is preliminary data.</text>
</comment>
<gene>
    <name evidence="3" type="ORF">CCACVL1_27413</name>
</gene>
<name>A0A1R3GAG3_COCAP</name>
<protein>
    <recommendedName>
        <fullName evidence="2">Transposase-associated domain-containing protein</fullName>
    </recommendedName>
</protein>
<sequence>MDKTWIGLTSRASLEYREGVNQFLDFAFARSSSNGKIWCPCVKCVNTYRVSRSEAYGHLICDGFLKGYDRWVSHGEVFEEESTSTVMPNEEGELGHQINDLLHDIMGEGDMDVDSDNTQFGDVVRENELVWSLFLLILYLVLQAQENEYIRRNRTTVSESEQPIGQPSGQQFGQPSGQHSGQQSGQNSGQRSGQQSVAAEDESRQQHSTQQELTQQSREPTNSATHTEPQNEQLEGRIRCSGLKSTSSNRSCPSCSQLMQPNEEVQGLRSEIATLRTALNGVLGVLRRQFPNESEELLNTIARVVDGEVADAGSAPEISPHRNNRSSESTHQPSPINDDSEFEVG</sequence>
<dbReference type="Proteomes" id="UP000188268">
    <property type="component" value="Unassembled WGS sequence"/>
</dbReference>
<dbReference type="OrthoDB" id="1001850at2759"/>
<dbReference type="Gramene" id="OMO55082">
    <property type="protein sequence ID" value="OMO55082"/>
    <property type="gene ID" value="CCACVL1_27413"/>
</dbReference>
<feature type="region of interest" description="Disordered" evidence="1">
    <location>
        <begin position="155"/>
        <end position="236"/>
    </location>
</feature>
<dbReference type="AlphaFoldDB" id="A0A1R3GAG3"/>
<keyword evidence="4" id="KW-1185">Reference proteome</keyword>
<dbReference type="Pfam" id="PF13963">
    <property type="entry name" value="Transpos_assoc"/>
    <property type="match status" value="1"/>
</dbReference>
<feature type="region of interest" description="Disordered" evidence="1">
    <location>
        <begin position="311"/>
        <end position="345"/>
    </location>
</feature>
<organism evidence="3 4">
    <name type="scientific">Corchorus capsularis</name>
    <name type="common">Jute</name>
    <dbReference type="NCBI Taxonomy" id="210143"/>
    <lineage>
        <taxon>Eukaryota</taxon>
        <taxon>Viridiplantae</taxon>
        <taxon>Streptophyta</taxon>
        <taxon>Embryophyta</taxon>
        <taxon>Tracheophyta</taxon>
        <taxon>Spermatophyta</taxon>
        <taxon>Magnoliopsida</taxon>
        <taxon>eudicotyledons</taxon>
        <taxon>Gunneridae</taxon>
        <taxon>Pentapetalae</taxon>
        <taxon>rosids</taxon>
        <taxon>malvids</taxon>
        <taxon>Malvales</taxon>
        <taxon>Malvaceae</taxon>
        <taxon>Grewioideae</taxon>
        <taxon>Apeibeae</taxon>
        <taxon>Corchorus</taxon>
    </lineage>
</organism>